<keyword evidence="1" id="KW-0645">Protease</keyword>
<dbReference type="Proteomes" id="UP000440578">
    <property type="component" value="Unassembled WGS sequence"/>
</dbReference>
<dbReference type="PANTHER" id="PTHR10127:SF780">
    <property type="entry name" value="METALLOENDOPEPTIDASE"/>
    <property type="match status" value="1"/>
</dbReference>
<dbReference type="GO" id="GO:0004222">
    <property type="term" value="F:metalloendopeptidase activity"/>
    <property type="evidence" value="ECO:0007669"/>
    <property type="project" value="TreeGrafter"/>
</dbReference>
<dbReference type="Gene3D" id="3.40.390.10">
    <property type="entry name" value="Collagenase (Catalytic Domain)"/>
    <property type="match status" value="1"/>
</dbReference>
<feature type="signal peptide" evidence="8">
    <location>
        <begin position="1"/>
        <end position="28"/>
    </location>
</feature>
<feature type="compositionally biased region" description="Pro residues" evidence="6">
    <location>
        <begin position="688"/>
        <end position="713"/>
    </location>
</feature>
<name>A0A6A4X1Z1_AMPAM</name>
<feature type="compositionally biased region" description="Acidic residues" evidence="6">
    <location>
        <begin position="45"/>
        <end position="58"/>
    </location>
</feature>
<sequence>MFGLGNSYANSVICIACVLISIVPTNTSNRTDIIANESTTHGGEEPESGPEETEDDENVAPFTNSKRNAGGMRMSALWPAGIDGYPVIPVYPAASSWFDQPHSTLLSRIFFYISHKTCIKFEKKGVKDDCFFSVDDPSICVYADGKGHTCYTDEVGYDKNIEQTGQPRILRMPTTGCPFHEGLQSFAHLLGLLPEHRRNDRDRTFKVMVTALGSDQLLFAQGRTAKCEDYVDDESPLDLFSVSGFDTSASTLRHGAIEDMQGHRARHGDGSSKHSWIIDYKRQRDMGFSFYDHRDLVRAYDCERVWNCTDKEPCANGGFHDRLCKCVCPPGYGGDTCTRRTWPAEGDPLRSNCSVKLRSQSTFTLAEIGLQYDGSSFYACDLTLMPPGCMRPLILVNTSSLRPLRSRKNSDLWGIAPWGPVPDTIYHNWCELYFTLLLKHSALGWRTYCLDYFFNEETLLFMSHASTSHTLGYMKMHAPDQKKFEMIANIFFNVTFQEVPDCGKTGARDRGGASIHYIGYTVMTAVFCFVNGMMLSIAVWVVSRALCAGRHCGHHDGYSSHELSLASSSSYESMETPPPSPLPLPAPQSPVPRDTRRPPSAERPMRPTPPREPQRSSSSIISSGSSSRSSKQQLRLPPIDEQQQRLSPRQGGLRASFMQWGGAALSSLRASFVGGMREEPPPARGGAQPPPPQRRPQPPQGRPPPPNGRPAPPQGRSQPPQGRPRPPPQGGARPPPQRGRPPGPGRAASRYKTAPSRPGPRRAPP</sequence>
<evidence type="ECO:0000256" key="5">
    <source>
        <dbReference type="ARBA" id="ARBA00023049"/>
    </source>
</evidence>
<dbReference type="CDD" id="cd00054">
    <property type="entry name" value="EGF_CA"/>
    <property type="match status" value="1"/>
</dbReference>
<keyword evidence="12" id="KW-1185">Reference proteome</keyword>
<feature type="domain" description="EGF-like" evidence="9 10">
    <location>
        <begin position="326"/>
        <end position="337"/>
    </location>
</feature>
<evidence type="ECO:0000256" key="8">
    <source>
        <dbReference type="SAM" id="SignalP"/>
    </source>
</evidence>
<evidence type="ECO:0000313" key="12">
    <source>
        <dbReference type="Proteomes" id="UP000440578"/>
    </source>
</evidence>
<evidence type="ECO:0000259" key="9">
    <source>
        <dbReference type="PROSITE" id="PS00022"/>
    </source>
</evidence>
<evidence type="ECO:0000256" key="4">
    <source>
        <dbReference type="ARBA" id="ARBA00022833"/>
    </source>
</evidence>
<evidence type="ECO:0000256" key="1">
    <source>
        <dbReference type="ARBA" id="ARBA00022670"/>
    </source>
</evidence>
<dbReference type="PROSITE" id="PS01186">
    <property type="entry name" value="EGF_2"/>
    <property type="match status" value="1"/>
</dbReference>
<evidence type="ECO:0000313" key="11">
    <source>
        <dbReference type="EMBL" id="KAF0312233.1"/>
    </source>
</evidence>
<feature type="compositionally biased region" description="Pro residues" evidence="6">
    <location>
        <begin position="721"/>
        <end position="744"/>
    </location>
</feature>
<dbReference type="InterPro" id="IPR000742">
    <property type="entry name" value="EGF"/>
</dbReference>
<dbReference type="EMBL" id="VIIS01000183">
    <property type="protein sequence ID" value="KAF0312233.1"/>
    <property type="molecule type" value="Genomic_DNA"/>
</dbReference>
<evidence type="ECO:0000259" key="10">
    <source>
        <dbReference type="PROSITE" id="PS01186"/>
    </source>
</evidence>
<feature type="compositionally biased region" description="Low complexity" evidence="6">
    <location>
        <begin position="615"/>
        <end position="630"/>
    </location>
</feature>
<feature type="compositionally biased region" description="Basic and acidic residues" evidence="6">
    <location>
        <begin position="593"/>
        <end position="605"/>
    </location>
</feature>
<keyword evidence="8" id="KW-0732">Signal</keyword>
<comment type="caution">
    <text evidence="11">The sequence shown here is derived from an EMBL/GenBank/DDBJ whole genome shotgun (WGS) entry which is preliminary data.</text>
</comment>
<organism evidence="11 12">
    <name type="scientific">Amphibalanus amphitrite</name>
    <name type="common">Striped barnacle</name>
    <name type="synonym">Balanus amphitrite</name>
    <dbReference type="NCBI Taxonomy" id="1232801"/>
    <lineage>
        <taxon>Eukaryota</taxon>
        <taxon>Metazoa</taxon>
        <taxon>Ecdysozoa</taxon>
        <taxon>Arthropoda</taxon>
        <taxon>Crustacea</taxon>
        <taxon>Multicrustacea</taxon>
        <taxon>Cirripedia</taxon>
        <taxon>Thoracica</taxon>
        <taxon>Thoracicalcarea</taxon>
        <taxon>Balanomorpha</taxon>
        <taxon>Balanoidea</taxon>
        <taxon>Balanidae</taxon>
        <taxon>Amphibalaninae</taxon>
        <taxon>Amphibalanus</taxon>
    </lineage>
</organism>
<proteinExistence type="predicted"/>
<evidence type="ECO:0000256" key="3">
    <source>
        <dbReference type="ARBA" id="ARBA00022801"/>
    </source>
</evidence>
<evidence type="ECO:0000256" key="2">
    <source>
        <dbReference type="ARBA" id="ARBA00022723"/>
    </source>
</evidence>
<dbReference type="PANTHER" id="PTHR10127">
    <property type="entry name" value="DISCOIDIN, CUB, EGF, LAMININ , AND ZINC METALLOPROTEASE DOMAIN CONTAINING"/>
    <property type="match status" value="1"/>
</dbReference>
<dbReference type="AlphaFoldDB" id="A0A6A4X1Z1"/>
<keyword evidence="2" id="KW-0479">Metal-binding</keyword>
<evidence type="ECO:0000256" key="7">
    <source>
        <dbReference type="SAM" id="Phobius"/>
    </source>
</evidence>
<gene>
    <name evidence="11" type="ORF">FJT64_016958</name>
</gene>
<feature type="chain" id="PRO_5025495255" description="EGF-like domain-containing protein" evidence="8">
    <location>
        <begin position="29"/>
        <end position="765"/>
    </location>
</feature>
<keyword evidence="7" id="KW-1133">Transmembrane helix</keyword>
<keyword evidence="5" id="KW-0482">Metalloprotease</keyword>
<feature type="region of interest" description="Disordered" evidence="6">
    <location>
        <begin position="671"/>
        <end position="765"/>
    </location>
</feature>
<feature type="compositionally biased region" description="Pro residues" evidence="6">
    <location>
        <begin position="576"/>
        <end position="590"/>
    </location>
</feature>
<feature type="region of interest" description="Disordered" evidence="6">
    <location>
        <begin position="35"/>
        <end position="67"/>
    </location>
</feature>
<accession>A0A6A4X1Z1</accession>
<reference evidence="11 12" key="1">
    <citation type="submission" date="2019-07" db="EMBL/GenBank/DDBJ databases">
        <title>Draft genome assembly of a fouling barnacle, Amphibalanus amphitrite (Darwin, 1854): The first reference genome for Thecostraca.</title>
        <authorList>
            <person name="Kim W."/>
        </authorList>
    </citation>
    <scope>NUCLEOTIDE SEQUENCE [LARGE SCALE GENOMIC DNA]</scope>
    <source>
        <strain evidence="11">SNU_AA5</strain>
        <tissue evidence="11">Soma without cirri and trophi</tissue>
    </source>
</reference>
<dbReference type="InterPro" id="IPR024079">
    <property type="entry name" value="MetalloPept_cat_dom_sf"/>
</dbReference>
<protein>
    <recommendedName>
        <fullName evidence="9 10">EGF-like domain-containing protein</fullName>
    </recommendedName>
</protein>
<keyword evidence="7" id="KW-0472">Membrane</keyword>
<dbReference type="PROSITE" id="PS00022">
    <property type="entry name" value="EGF_1"/>
    <property type="match status" value="1"/>
</dbReference>
<dbReference type="GO" id="GO:0046872">
    <property type="term" value="F:metal ion binding"/>
    <property type="evidence" value="ECO:0007669"/>
    <property type="project" value="UniProtKB-KW"/>
</dbReference>
<keyword evidence="7" id="KW-0812">Transmembrane</keyword>
<feature type="compositionally biased region" description="Low complexity" evidence="6">
    <location>
        <begin position="745"/>
        <end position="756"/>
    </location>
</feature>
<feature type="transmembrane region" description="Helical" evidence="7">
    <location>
        <begin position="517"/>
        <end position="542"/>
    </location>
</feature>
<evidence type="ECO:0000256" key="6">
    <source>
        <dbReference type="SAM" id="MobiDB-lite"/>
    </source>
</evidence>
<dbReference type="GO" id="GO:0006508">
    <property type="term" value="P:proteolysis"/>
    <property type="evidence" value="ECO:0007669"/>
    <property type="project" value="UniProtKB-KW"/>
</dbReference>
<keyword evidence="3" id="KW-0378">Hydrolase</keyword>
<feature type="region of interest" description="Disordered" evidence="6">
    <location>
        <begin position="569"/>
        <end position="654"/>
    </location>
</feature>
<keyword evidence="4" id="KW-0862">Zinc</keyword>